<keyword evidence="3 5" id="KW-1133">Transmembrane helix</keyword>
<feature type="domain" description="STAS" evidence="6">
    <location>
        <begin position="541"/>
        <end position="667"/>
    </location>
</feature>
<dbReference type="PROSITE" id="PS50801">
    <property type="entry name" value="STAS"/>
    <property type="match status" value="1"/>
</dbReference>
<dbReference type="InterPro" id="IPR011547">
    <property type="entry name" value="SLC26A/SulP_dom"/>
</dbReference>
<sequence>MNRENEFSTDEESNLSRPLISPLLRQGSLRSLNNSLDQFNDNNSRDFSWWKKRTQYYIPVFGWLPSYQLKNLPYDIRAGITVACLIIPQCISYGSLTLISPQHGLYAALIPSLMYSFFGTSRHLSFGPEALISMLVGSLIKDQQATFFLQHPDATEQDRVLFASMIACMCSIFVGALTLALGIFKMGYLDSLLSVAGLRGFISGAAIVIIFDTSITAVGLEKLASRQLPGTHTTFGTINFFIKNYKNIHPLTCYISAGSLIFLFVVLLIKRAIKNTPKEKVVFAGIIKAKHFSFILQIPEMLVLIITLIILSTHYNWSSKGVAIFGTVNSKLPSFKIPSIPDGTSGKDVLSASLTMLIIGVIESLIISREYANKNHYSVSSNRELVAYGVANIAGGFFSSYPAFGSLSRSKLNDKSHAKTQLSGLFTFLITLTFTAYLLHLLHNLPKAALSAIVIYTAISLLPPLPKNVSFLLKVRSYSDLFLLSVVMVSCLLISIESGVLVAISASVITVIKRTNLPKIKLLGLTHDNSGYLVPVHEEVDDLDVLHIEGVLIISVEEPLYFSNAFQLRARLNRLELFGDMRVHPSEDRILSPTRAIIFELSRMFEIDGSAIMILMGIVEEYKSRNVIICIAGCRNDAINMFNLSGMTELVGRNMFFPTVQSAIEYLQST</sequence>
<dbReference type="Proteomes" id="UP000187455">
    <property type="component" value="Unassembled WGS sequence"/>
</dbReference>
<dbReference type="AlphaFoldDB" id="A0A1R0GYE5"/>
<evidence type="ECO:0000256" key="2">
    <source>
        <dbReference type="ARBA" id="ARBA00022692"/>
    </source>
</evidence>
<feature type="transmembrane region" description="Helical" evidence="5">
    <location>
        <begin position="449"/>
        <end position="466"/>
    </location>
</feature>
<feature type="transmembrane region" description="Helical" evidence="5">
    <location>
        <begin position="254"/>
        <end position="273"/>
    </location>
</feature>
<evidence type="ECO:0000313" key="7">
    <source>
        <dbReference type="EMBL" id="OLY81934.1"/>
    </source>
</evidence>
<dbReference type="Gene3D" id="3.30.750.24">
    <property type="entry name" value="STAS domain"/>
    <property type="match status" value="1"/>
</dbReference>
<evidence type="ECO:0000256" key="1">
    <source>
        <dbReference type="ARBA" id="ARBA00004141"/>
    </source>
</evidence>
<keyword evidence="8" id="KW-1185">Reference proteome</keyword>
<evidence type="ECO:0000256" key="5">
    <source>
        <dbReference type="SAM" id="Phobius"/>
    </source>
</evidence>
<feature type="transmembrane region" description="Helical" evidence="5">
    <location>
        <begin position="386"/>
        <end position="404"/>
    </location>
</feature>
<dbReference type="PANTHER" id="PTHR11814">
    <property type="entry name" value="SULFATE TRANSPORTER"/>
    <property type="match status" value="1"/>
</dbReference>
<organism evidence="7 8">
    <name type="scientific">Smittium mucronatum</name>
    <dbReference type="NCBI Taxonomy" id="133383"/>
    <lineage>
        <taxon>Eukaryota</taxon>
        <taxon>Fungi</taxon>
        <taxon>Fungi incertae sedis</taxon>
        <taxon>Zoopagomycota</taxon>
        <taxon>Kickxellomycotina</taxon>
        <taxon>Harpellomycetes</taxon>
        <taxon>Harpellales</taxon>
        <taxon>Legeriomycetaceae</taxon>
        <taxon>Smittium</taxon>
    </lineage>
</organism>
<accession>A0A1R0GYE5</accession>
<comment type="subcellular location">
    <subcellularLocation>
        <location evidence="1">Membrane</location>
        <topology evidence="1">Multi-pass membrane protein</topology>
    </subcellularLocation>
</comment>
<dbReference type="InterPro" id="IPR036513">
    <property type="entry name" value="STAS_dom_sf"/>
</dbReference>
<dbReference type="InterPro" id="IPR001902">
    <property type="entry name" value="SLC26A/SulP_fam"/>
</dbReference>
<evidence type="ECO:0000259" key="6">
    <source>
        <dbReference type="PROSITE" id="PS50801"/>
    </source>
</evidence>
<feature type="transmembrane region" description="Helical" evidence="5">
    <location>
        <begin position="196"/>
        <end position="220"/>
    </location>
</feature>
<dbReference type="GO" id="GO:0055085">
    <property type="term" value="P:transmembrane transport"/>
    <property type="evidence" value="ECO:0007669"/>
    <property type="project" value="InterPro"/>
</dbReference>
<dbReference type="Pfam" id="PF00916">
    <property type="entry name" value="Sulfate_transp"/>
    <property type="match status" value="1"/>
</dbReference>
<dbReference type="EMBL" id="LSSL01002070">
    <property type="protein sequence ID" value="OLY81934.1"/>
    <property type="molecule type" value="Genomic_DNA"/>
</dbReference>
<feature type="transmembrane region" description="Helical" evidence="5">
    <location>
        <begin position="294"/>
        <end position="315"/>
    </location>
</feature>
<keyword evidence="4 5" id="KW-0472">Membrane</keyword>
<dbReference type="CDD" id="cd07042">
    <property type="entry name" value="STAS_SulP_like_sulfate_transporter"/>
    <property type="match status" value="1"/>
</dbReference>
<name>A0A1R0GYE5_9FUNG</name>
<feature type="transmembrane region" description="Helical" evidence="5">
    <location>
        <begin position="424"/>
        <end position="442"/>
    </location>
</feature>
<dbReference type="InterPro" id="IPR002645">
    <property type="entry name" value="STAS_dom"/>
</dbReference>
<dbReference type="Pfam" id="PF01740">
    <property type="entry name" value="STAS"/>
    <property type="match status" value="1"/>
</dbReference>
<keyword evidence="2 5" id="KW-0812">Transmembrane</keyword>
<comment type="caution">
    <text evidence="7">The sequence shown here is derived from an EMBL/GenBank/DDBJ whole genome shotgun (WGS) entry which is preliminary data.</text>
</comment>
<evidence type="ECO:0000256" key="3">
    <source>
        <dbReference type="ARBA" id="ARBA00022989"/>
    </source>
</evidence>
<dbReference type="OrthoDB" id="427213at2759"/>
<evidence type="ECO:0000313" key="8">
    <source>
        <dbReference type="Proteomes" id="UP000187455"/>
    </source>
</evidence>
<feature type="transmembrane region" description="Helical" evidence="5">
    <location>
        <begin position="486"/>
        <end position="512"/>
    </location>
</feature>
<evidence type="ECO:0000256" key="4">
    <source>
        <dbReference type="ARBA" id="ARBA00023136"/>
    </source>
</evidence>
<dbReference type="SUPFAM" id="SSF52091">
    <property type="entry name" value="SpoIIaa-like"/>
    <property type="match status" value="1"/>
</dbReference>
<dbReference type="STRING" id="133383.A0A1R0GYE5"/>
<protein>
    <submittedName>
        <fullName evidence="7">Putative sulfate transporter</fullName>
    </submittedName>
</protein>
<reference evidence="7 8" key="1">
    <citation type="journal article" date="2016" name="Mol. Biol. Evol.">
        <title>Genome-Wide Survey of Gut Fungi (Harpellales) Reveals the First Horizontally Transferred Ubiquitin Gene from a Mosquito Host.</title>
        <authorList>
            <person name="Wang Y."/>
            <person name="White M.M."/>
            <person name="Kvist S."/>
            <person name="Moncalvo J.M."/>
        </authorList>
    </citation>
    <scope>NUCLEOTIDE SEQUENCE [LARGE SCALE GENOMIC DNA]</scope>
    <source>
        <strain evidence="7 8">ALG-7-W6</strain>
    </source>
</reference>
<dbReference type="GO" id="GO:0016020">
    <property type="term" value="C:membrane"/>
    <property type="evidence" value="ECO:0007669"/>
    <property type="project" value="UniProtKB-SubCell"/>
</dbReference>
<proteinExistence type="predicted"/>
<feature type="transmembrane region" description="Helical" evidence="5">
    <location>
        <begin position="160"/>
        <end position="184"/>
    </location>
</feature>
<feature type="transmembrane region" description="Helical" evidence="5">
    <location>
        <begin position="349"/>
        <end position="366"/>
    </location>
</feature>
<gene>
    <name evidence="7" type="ORF">AYI68_g3956</name>
</gene>